<dbReference type="RefSeq" id="WP_182167143.1">
    <property type="nucleotide sequence ID" value="NZ_JACFXV010000063.1"/>
</dbReference>
<keyword evidence="1" id="KW-1133">Transmembrane helix</keyword>
<dbReference type="Proteomes" id="UP000541109">
    <property type="component" value="Unassembled WGS sequence"/>
</dbReference>
<keyword evidence="1" id="KW-0472">Membrane</keyword>
<evidence type="ECO:0000313" key="3">
    <source>
        <dbReference type="Proteomes" id="UP000541109"/>
    </source>
</evidence>
<keyword evidence="3" id="KW-1185">Reference proteome</keyword>
<accession>A0A839AIR9</accession>
<organism evidence="2 3">
    <name type="scientific">Stappia albiluteola</name>
    <dbReference type="NCBI Taxonomy" id="2758565"/>
    <lineage>
        <taxon>Bacteria</taxon>
        <taxon>Pseudomonadati</taxon>
        <taxon>Pseudomonadota</taxon>
        <taxon>Alphaproteobacteria</taxon>
        <taxon>Hyphomicrobiales</taxon>
        <taxon>Stappiaceae</taxon>
        <taxon>Stappia</taxon>
    </lineage>
</organism>
<gene>
    <name evidence="2" type="ORF">H2509_16120</name>
</gene>
<feature type="transmembrane region" description="Helical" evidence="1">
    <location>
        <begin position="78"/>
        <end position="99"/>
    </location>
</feature>
<reference evidence="2 3" key="1">
    <citation type="submission" date="2020-07" db="EMBL/GenBank/DDBJ databases">
        <title>Stappia sp., F7233, whole genome shotgun sequencing project.</title>
        <authorList>
            <person name="Jiang S."/>
            <person name="Liu Z.W."/>
            <person name="Du Z.J."/>
        </authorList>
    </citation>
    <scope>NUCLEOTIDE SEQUENCE [LARGE SCALE GENOMIC DNA]</scope>
    <source>
        <strain evidence="2 3">F7233</strain>
    </source>
</reference>
<dbReference type="AlphaFoldDB" id="A0A839AIR9"/>
<name>A0A839AIR9_9HYPH</name>
<dbReference type="EMBL" id="JACFXV010000063">
    <property type="protein sequence ID" value="MBA5778657.1"/>
    <property type="molecule type" value="Genomic_DNA"/>
</dbReference>
<evidence type="ECO:0000256" key="1">
    <source>
        <dbReference type="SAM" id="Phobius"/>
    </source>
</evidence>
<feature type="transmembrane region" description="Helical" evidence="1">
    <location>
        <begin position="40"/>
        <end position="66"/>
    </location>
</feature>
<protein>
    <submittedName>
        <fullName evidence="2">Uncharacterized protein</fullName>
    </submittedName>
</protein>
<sequence length="142" mass="14937">MPILAALPLTLLPFAAFNLAAFGFLGSSAGDPWAMPVISISLVSGAGFTLLIGDLMIVAGLIFLFIEILKATRIGTASLVDHILSTLVLIAYLVEFLAIPEAAHSVFFILTVIALIDVIAGFSITITGSRRDVAFGNSDLHH</sequence>
<feature type="transmembrane region" description="Helical" evidence="1">
    <location>
        <begin position="105"/>
        <end position="126"/>
    </location>
</feature>
<keyword evidence="1" id="KW-0812">Transmembrane</keyword>
<comment type="caution">
    <text evidence="2">The sequence shown here is derived from an EMBL/GenBank/DDBJ whole genome shotgun (WGS) entry which is preliminary data.</text>
</comment>
<evidence type="ECO:0000313" key="2">
    <source>
        <dbReference type="EMBL" id="MBA5778657.1"/>
    </source>
</evidence>
<proteinExistence type="predicted"/>